<evidence type="ECO:0000313" key="1">
    <source>
        <dbReference type="EMBL" id="MFC5565860.1"/>
    </source>
</evidence>
<accession>A0ABW0SA94</accession>
<evidence type="ECO:0000313" key="2">
    <source>
        <dbReference type="Proteomes" id="UP001596056"/>
    </source>
</evidence>
<dbReference type="Proteomes" id="UP001596056">
    <property type="component" value="Unassembled WGS sequence"/>
</dbReference>
<organism evidence="1 2">
    <name type="scientific">Rubellimicrobium aerolatum</name>
    <dbReference type="NCBI Taxonomy" id="490979"/>
    <lineage>
        <taxon>Bacteria</taxon>
        <taxon>Pseudomonadati</taxon>
        <taxon>Pseudomonadota</taxon>
        <taxon>Alphaproteobacteria</taxon>
        <taxon>Rhodobacterales</taxon>
        <taxon>Roseobacteraceae</taxon>
        <taxon>Rubellimicrobium</taxon>
    </lineage>
</organism>
<reference evidence="2" key="1">
    <citation type="journal article" date="2019" name="Int. J. Syst. Evol. Microbiol.">
        <title>The Global Catalogue of Microorganisms (GCM) 10K type strain sequencing project: providing services to taxonomists for standard genome sequencing and annotation.</title>
        <authorList>
            <consortium name="The Broad Institute Genomics Platform"/>
            <consortium name="The Broad Institute Genome Sequencing Center for Infectious Disease"/>
            <person name="Wu L."/>
            <person name="Ma J."/>
        </authorList>
    </citation>
    <scope>NUCLEOTIDE SEQUENCE [LARGE SCALE GENOMIC DNA]</scope>
    <source>
        <strain evidence="2">KACC 11588</strain>
    </source>
</reference>
<dbReference type="EMBL" id="JBHSNA010000003">
    <property type="protein sequence ID" value="MFC5565860.1"/>
    <property type="molecule type" value="Genomic_DNA"/>
</dbReference>
<dbReference type="RefSeq" id="WP_209838655.1">
    <property type="nucleotide sequence ID" value="NZ_JAGGJP010000003.1"/>
</dbReference>
<proteinExistence type="predicted"/>
<evidence type="ECO:0008006" key="3">
    <source>
        <dbReference type="Google" id="ProtNLM"/>
    </source>
</evidence>
<keyword evidence="2" id="KW-1185">Reference proteome</keyword>
<name>A0ABW0SA94_9RHOB</name>
<protein>
    <recommendedName>
        <fullName evidence="3">Helix-turn-helix domain-containing protein</fullName>
    </recommendedName>
</protein>
<gene>
    <name evidence="1" type="ORF">ACFPOC_05425</name>
</gene>
<comment type="caution">
    <text evidence="1">The sequence shown here is derived from an EMBL/GenBank/DDBJ whole genome shotgun (WGS) entry which is preliminary data.</text>
</comment>
<sequence length="135" mass="14516">MTGRPRRNRGPAFEAKVALPAVTGEGALAELARQPDVRPNQITQRREGAPAVDVTTLHAKLGERTRDTDSLAGALGPRRVRCRAQATIDRDRGLGVSGQAKALGIGWGSVHRVLRWAGGRPTGPISTSRRPSRQR</sequence>